<dbReference type="Gene3D" id="3.40.50.300">
    <property type="entry name" value="P-loop containing nucleotide triphosphate hydrolases"/>
    <property type="match status" value="1"/>
</dbReference>
<dbReference type="InterPro" id="IPR051363">
    <property type="entry name" value="RLR_Helicase"/>
</dbReference>
<dbReference type="SUPFAM" id="SSF52540">
    <property type="entry name" value="P-loop containing nucleoside triphosphate hydrolases"/>
    <property type="match status" value="1"/>
</dbReference>
<dbReference type="PANTHER" id="PTHR14074">
    <property type="entry name" value="HELICASE WITH DEATH DOMAIN-RELATED"/>
    <property type="match status" value="1"/>
</dbReference>
<evidence type="ECO:0000256" key="1">
    <source>
        <dbReference type="SAM" id="MobiDB-lite"/>
    </source>
</evidence>
<dbReference type="Proteomes" id="UP001189429">
    <property type="component" value="Unassembled WGS sequence"/>
</dbReference>
<keyword evidence="4" id="KW-1185">Reference proteome</keyword>
<gene>
    <name evidence="3" type="ORF">PCOR1329_LOCUS2985</name>
</gene>
<evidence type="ECO:0000313" key="3">
    <source>
        <dbReference type="EMBL" id="CAK0792350.1"/>
    </source>
</evidence>
<comment type="caution">
    <text evidence="3">The sequence shown here is derived from an EMBL/GenBank/DDBJ whole genome shotgun (WGS) entry which is preliminary data.</text>
</comment>
<dbReference type="InterPro" id="IPR011545">
    <property type="entry name" value="DEAD/DEAH_box_helicase_dom"/>
</dbReference>
<evidence type="ECO:0000259" key="2">
    <source>
        <dbReference type="Pfam" id="PF00270"/>
    </source>
</evidence>
<protein>
    <recommendedName>
        <fullName evidence="2">DEAD/DEAH-box helicase domain-containing protein</fullName>
    </recommendedName>
</protein>
<sequence length="1923" mass="206238">MAGAFLGLPAGWAGLIDRWGVPALQAWVARCPAVELPPCPACPGCSCPACPPCPGASVGATTGTVALACGTAALAGASLGALGTFTAFRLWAPRWARQGRSRRSLRSPLGLMSEAWAWVLYNVVGAPLFHQKRVAGQLAFTSDVIIVAPDDMVYAETLLTAGPDISAVRFSATRWPPPPGIDPCATHRFRQAPSAAREAAWLAAAVAEADAEFGRRHPGVPVPPGGTLVPMAGGLLPGFVAPAPAPAAIVVPVPPPGGAAAAPPAAGVAAAALAAAGPPAPTDRSPQWCQTPRPDDGGAPLGPNGKAPVGWSWVLAEDAGGLAYGSVVQVGPIGGTILAARAGRRATINLVGGVSAMAFLLEDRRRGDFIDKWRGADARILARTPGVRLARSWLAVTESAAEVVDPSFTLQPRSAGWCVAWLLREGGPIQHHESWKSRKRLTSSDWGVSEHHTLSTVLEDLATHDEVNVTNLLGAERLQRKMQLIEHFWDEKQREQDAGQLKLPVEEVSAFMGGTGPSSRPSSMACPALRDVVGKELERISQIKKNARKLREEAKAAAGPKASGAKAVEALNGLSGAGVQGGSLPRAGAMLAQQQCLTRVAGSAPQLGPPPGDPQPLAVRQELQAVLSYDGSLSTRAEAMDLSRLSLPPPGNHPVALERLLGAEVFDSVYRVLSCKVLPKTAVLQQKQRVGFKMPYADPCLRDPRRHAALVRRLHEAGVVDLVSDAALVVDEVGLFSVAKKSGKQRLVVDTRPANFCFGDPEGAHLATGAALAAIELPDGANLWTASADIADAFYNVQLPDAWRPYFALPPLDFWRLGREAAPGQPHAQRLWPRLAVLPMGWPRALAVCQRVSEAGVDRAGLPVLSRIADRRAAPSLGAGARLVHVDNFASLALDGDTADRLKDDMVAELRNEGLPVHGEGAASLHAQVPGWVIDGARGAVVPSPRRAWGITLATRALLAMPRVSAQQLRQVVGHYTFLPMVRRPLLAVFSAVCRFVAKAGEAPRPWWPSVRRELTWAMGVAPLAHADLRARWLGRVLCADTSEWGRGACEREMSNDVVERALREQLIEPLEPLEALVYSEPSSKGHVCSAPSDIQEPVAPVDKGSVTAALRWIPSEANPADLPSRRALRIGARPRKGAVASLTAVREGGQAAPLRSSAGHVLRALSISATTRAKCTRLWAEFAAWMTTVTVAPRAETADDLLAHWMDQQCAEGWNPERGACMLAALKFMMPQFGRGGQGLPKALQALRGWRRRVPARTRLPLPWEIAALIATRLIDRGQMRVALYVLVTFAGHLRPSEAPRALGAHRIPPTPEGACDGWSLVLHPRELAVPSKTQVYDEVIPFDLPFYSFLPSALRWLKAATHPSEPLSPFPLVRVSSLFKERRHSGPSVELALQLRTLASVQLRGRWRTDASVARYFEPGRVNEQLQRLAPEVQRAALLAPARRALAPPIFVDVFSGEGVLAAALRSEGALVIEWDIAWGADWDLTDPKVPRALRGWLGAGLIWGMHFGAPCETWPRVRDTRPLRVPGAVSHTALTRAYEEAVAGNVIVNLPTGAGKTLVAVMLCDYFLEHMGGRLVLFLVNSVALVRQQADVIRQRSTFPDISVAELSGGKARWKKEAPEYVTGLAKAMMSSPEKYCKMGPSRLFVSSDFSDLKKIAKRAAVVKAASSFRAAAAYLDKLRIAKTHRAQLLGDFQVRTVMTLHSKKCPTRKDALAELGLKVGSTVVAKNGDSTREYTIEDVDNKCNVVLKARLDNKKRAATFSIPTGRLADEYQENTDVRNEAAKAAVRLALGRAFLSNAQRCDLTIHYVSVPKDSIARVTASDKIEKNELILVPFTPHITIGYDDKKQPANGTSVDVSHLVGEKGARATLAPKFDKHTFVVPFWAVPFAKDSKAIQAGHELHRPRGSLVTAVGGGGSGSK</sequence>
<evidence type="ECO:0000313" key="4">
    <source>
        <dbReference type="Proteomes" id="UP001189429"/>
    </source>
</evidence>
<dbReference type="EMBL" id="CAUYUJ010000758">
    <property type="protein sequence ID" value="CAK0792350.1"/>
    <property type="molecule type" value="Genomic_DNA"/>
</dbReference>
<organism evidence="3 4">
    <name type="scientific">Prorocentrum cordatum</name>
    <dbReference type="NCBI Taxonomy" id="2364126"/>
    <lineage>
        <taxon>Eukaryota</taxon>
        <taxon>Sar</taxon>
        <taxon>Alveolata</taxon>
        <taxon>Dinophyceae</taxon>
        <taxon>Prorocentrales</taxon>
        <taxon>Prorocentraceae</taxon>
        <taxon>Prorocentrum</taxon>
    </lineage>
</organism>
<reference evidence="3" key="1">
    <citation type="submission" date="2023-10" db="EMBL/GenBank/DDBJ databases">
        <authorList>
            <person name="Chen Y."/>
            <person name="Shah S."/>
            <person name="Dougan E. K."/>
            <person name="Thang M."/>
            <person name="Chan C."/>
        </authorList>
    </citation>
    <scope>NUCLEOTIDE SEQUENCE [LARGE SCALE GENOMIC DNA]</scope>
</reference>
<feature type="domain" description="DEAD/DEAH-box helicase" evidence="2">
    <location>
        <begin position="1540"/>
        <end position="1641"/>
    </location>
</feature>
<dbReference type="PANTHER" id="PTHR14074:SF16">
    <property type="entry name" value="ANTIVIRAL INNATE IMMUNE RESPONSE RECEPTOR RIG-I"/>
    <property type="match status" value="1"/>
</dbReference>
<proteinExistence type="predicted"/>
<name>A0ABN9PIF6_9DINO</name>
<accession>A0ABN9PIF6</accession>
<feature type="region of interest" description="Disordered" evidence="1">
    <location>
        <begin position="276"/>
        <end position="302"/>
    </location>
</feature>
<dbReference type="InterPro" id="IPR027417">
    <property type="entry name" value="P-loop_NTPase"/>
</dbReference>
<dbReference type="Pfam" id="PF00270">
    <property type="entry name" value="DEAD"/>
    <property type="match status" value="1"/>
</dbReference>